<feature type="transmembrane region" description="Helical" evidence="1">
    <location>
        <begin position="80"/>
        <end position="104"/>
    </location>
</feature>
<evidence type="ECO:0000256" key="1">
    <source>
        <dbReference type="SAM" id="Phobius"/>
    </source>
</evidence>
<dbReference type="Proteomes" id="UP000832011">
    <property type="component" value="Chromosome"/>
</dbReference>
<keyword evidence="1" id="KW-0812">Transmembrane</keyword>
<proteinExistence type="predicted"/>
<keyword evidence="3" id="KW-1185">Reference proteome</keyword>
<evidence type="ECO:0000313" key="3">
    <source>
        <dbReference type="Proteomes" id="UP000832011"/>
    </source>
</evidence>
<feature type="transmembrane region" description="Helical" evidence="1">
    <location>
        <begin position="37"/>
        <end position="60"/>
    </location>
</feature>
<name>A0ABY4E4Y7_9NEIS</name>
<protein>
    <submittedName>
        <fullName evidence="2">Uncharacterized protein</fullName>
    </submittedName>
</protein>
<accession>A0ABY4E4Y7</accession>
<keyword evidence="1" id="KW-0472">Membrane</keyword>
<organism evidence="2 3">
    <name type="scientific">Vitreoscilla massiliensis</name>
    <dbReference type="NCBI Taxonomy" id="1689272"/>
    <lineage>
        <taxon>Bacteria</taxon>
        <taxon>Pseudomonadati</taxon>
        <taxon>Pseudomonadota</taxon>
        <taxon>Betaproteobacteria</taxon>
        <taxon>Neisseriales</taxon>
        <taxon>Neisseriaceae</taxon>
        <taxon>Vitreoscilla</taxon>
    </lineage>
</organism>
<gene>
    <name evidence="2" type="ORF">LVJ82_07620</name>
</gene>
<keyword evidence="1" id="KW-1133">Transmembrane helix</keyword>
<dbReference type="RefSeq" id="WP_058305396.1">
    <property type="nucleotide sequence ID" value="NZ_CABKVG010000006.1"/>
</dbReference>
<feature type="transmembrane region" description="Helical" evidence="1">
    <location>
        <begin position="12"/>
        <end position="30"/>
    </location>
</feature>
<dbReference type="EMBL" id="CP091511">
    <property type="protein sequence ID" value="UOO90821.1"/>
    <property type="molecule type" value="Genomic_DNA"/>
</dbReference>
<sequence length="124" mass="14180">MQTVFVQMQFYLLLLFSLIVPVAIYVGLLWRRMISRYTVLIFGVALLLISGVDIYLLQVLANMAKTTSSHWDNTVFLSEVSLALYLLPLTYGGIGVNLISHVLIRHLSRAERRFEQKHPPSDDE</sequence>
<reference evidence="2 3" key="1">
    <citation type="journal article" date="2022" name="Res Sq">
        <title>Evolution of multicellular longitudinally dividing oral cavity symbionts (Neisseriaceae).</title>
        <authorList>
            <person name="Nyongesa S."/>
            <person name="Weber P."/>
            <person name="Bernet E."/>
            <person name="Pullido F."/>
            <person name="Nieckarz M."/>
            <person name="Delaby M."/>
            <person name="Nieves C."/>
            <person name="Viehboeck T."/>
            <person name="Krause N."/>
            <person name="Rivera-Millot A."/>
            <person name="Nakamura A."/>
            <person name="Vischer N."/>
            <person name="VanNieuwenhze M."/>
            <person name="Brun Y."/>
            <person name="Cava F."/>
            <person name="Bulgheresi S."/>
            <person name="Veyrier F."/>
        </authorList>
    </citation>
    <scope>NUCLEOTIDE SEQUENCE [LARGE SCALE GENOMIC DNA]</scope>
    <source>
        <strain evidence="2 3">SN4</strain>
    </source>
</reference>
<evidence type="ECO:0000313" key="2">
    <source>
        <dbReference type="EMBL" id="UOO90821.1"/>
    </source>
</evidence>